<evidence type="ECO:0000259" key="9">
    <source>
        <dbReference type="PROSITE" id="PS50523"/>
    </source>
</evidence>
<dbReference type="GO" id="GO:0019079">
    <property type="term" value="P:viral genome replication"/>
    <property type="evidence" value="ECO:0007669"/>
    <property type="project" value="InterPro"/>
</dbReference>
<evidence type="ECO:0000256" key="8">
    <source>
        <dbReference type="PIRNR" id="PIRNR000821"/>
    </source>
</evidence>
<reference evidence="10" key="1">
    <citation type="submission" date="2017-03" db="EMBL/GenBank/DDBJ databases">
        <authorList>
            <person name="Phan T.G."/>
            <person name="Delwart E."/>
        </authorList>
    </citation>
    <scope>NUCLEOTIDE SEQUENCE</scope>
    <source>
        <strain evidence="10">V 91 E</strain>
    </source>
</reference>
<dbReference type="Pfam" id="PF05788">
    <property type="entry name" value="Orbi_VP1"/>
    <property type="match status" value="1"/>
</dbReference>
<keyword evidence="7 8" id="KW-0693">Viral RNA replication</keyword>
<organism evidence="10">
    <name type="scientific">Changuinola virus</name>
    <dbReference type="NCBI Taxonomy" id="40052"/>
    <lineage>
        <taxon>Viruses</taxon>
        <taxon>Riboviria</taxon>
        <taxon>Orthornavirae</taxon>
        <taxon>Duplornaviricota</taxon>
        <taxon>Resentoviricetes</taxon>
        <taxon>Reovirales</taxon>
        <taxon>Sedoreoviridae</taxon>
        <taxon>Orbivirus</taxon>
        <taxon>Orbivirus changuinolaense</taxon>
    </lineage>
</organism>
<keyword evidence="3 8" id="KW-0696">RNA-directed RNA polymerase</keyword>
<evidence type="ECO:0000256" key="5">
    <source>
        <dbReference type="ARBA" id="ARBA00022695"/>
    </source>
</evidence>
<dbReference type="PROSITE" id="PS50523">
    <property type="entry name" value="RDRP_DSRNA_REO"/>
    <property type="match status" value="1"/>
</dbReference>
<dbReference type="GO" id="GO:0006351">
    <property type="term" value="P:DNA-templated transcription"/>
    <property type="evidence" value="ECO:0007669"/>
    <property type="project" value="UniProtKB-UniRule"/>
</dbReference>
<reference evidence="10" key="2">
    <citation type="journal article" date="2020" name="Virus Genes">
        <title>Genomic characterization of Changuinola viruses from Panama: evidence for multiple genome segment reassortment.</title>
        <authorList>
            <person name="Phan T."/>
            <person name="Tesh R.B."/>
            <person name="Guzman H."/>
            <person name="Delwart E."/>
        </authorList>
    </citation>
    <scope>NUCLEOTIDE SEQUENCE</scope>
    <source>
        <strain evidence="10">V 91 E</strain>
    </source>
</reference>
<evidence type="ECO:0000313" key="10">
    <source>
        <dbReference type="EMBL" id="AVV63142.1"/>
    </source>
</evidence>
<feature type="domain" description="RdRp catalytic" evidence="9">
    <location>
        <begin position="564"/>
        <end position="816"/>
    </location>
</feature>
<protein>
    <recommendedName>
        <fullName evidence="2 8">RNA-directed RNA polymerase</fullName>
        <ecNumber evidence="2 8">2.7.7.48</ecNumber>
    </recommendedName>
</protein>
<dbReference type="EMBL" id="KY709307">
    <property type="protein sequence ID" value="AVV63142.1"/>
    <property type="molecule type" value="Genomic_RNA"/>
</dbReference>
<dbReference type="PIRSF" id="PIRSF000821">
    <property type="entry name" value="RdRPol"/>
    <property type="match status" value="1"/>
</dbReference>
<evidence type="ECO:0000256" key="3">
    <source>
        <dbReference type="ARBA" id="ARBA00022484"/>
    </source>
</evidence>
<comment type="similarity">
    <text evidence="1 8">Belongs to the reoviridae RNA-directed RNA polymerase family.</text>
</comment>
<dbReference type="SUPFAM" id="SSF56672">
    <property type="entry name" value="DNA/RNA polymerases"/>
    <property type="match status" value="1"/>
</dbReference>
<dbReference type="InterPro" id="IPR007097">
    <property type="entry name" value="RNA-dir_pol_reovirus"/>
</dbReference>
<accession>A0A2S0NS26</accession>
<dbReference type="InterPro" id="IPR008723">
    <property type="entry name" value="RNA_pol_orbivir"/>
</dbReference>
<proteinExistence type="inferred from homology"/>
<dbReference type="GO" id="GO:0003968">
    <property type="term" value="F:RNA-directed RNA polymerase activity"/>
    <property type="evidence" value="ECO:0007669"/>
    <property type="project" value="UniProtKB-UniRule"/>
</dbReference>
<dbReference type="GO" id="GO:0003723">
    <property type="term" value="F:RNA binding"/>
    <property type="evidence" value="ECO:0007669"/>
    <property type="project" value="InterPro"/>
</dbReference>
<keyword evidence="6 8" id="KW-0547">Nucleotide-binding</keyword>
<evidence type="ECO:0000256" key="2">
    <source>
        <dbReference type="ARBA" id="ARBA00012494"/>
    </source>
</evidence>
<keyword evidence="5 8" id="KW-0548">Nucleotidyltransferase</keyword>
<comment type="catalytic activity">
    <reaction evidence="8">
        <text>RNA(n) + a ribonucleoside 5'-triphosphate = RNA(n+1) + diphosphate</text>
        <dbReference type="Rhea" id="RHEA:21248"/>
        <dbReference type="Rhea" id="RHEA-COMP:14527"/>
        <dbReference type="Rhea" id="RHEA-COMP:17342"/>
        <dbReference type="ChEBI" id="CHEBI:33019"/>
        <dbReference type="ChEBI" id="CHEBI:61557"/>
        <dbReference type="ChEBI" id="CHEBI:140395"/>
        <dbReference type="EC" id="2.7.7.48"/>
    </reaction>
</comment>
<dbReference type="InterPro" id="IPR043502">
    <property type="entry name" value="DNA/RNA_pol_sf"/>
</dbReference>
<keyword evidence="4 8" id="KW-0808">Transferase</keyword>
<dbReference type="GO" id="GO:0000166">
    <property type="term" value="F:nucleotide binding"/>
    <property type="evidence" value="ECO:0007669"/>
    <property type="project" value="UniProtKB-KW"/>
</dbReference>
<sequence length="1309" mass="151196">MAATVQGACLVRRIIEAYFKGFKINEKQGTYFTYKFSGFTRELRMKRGTKYQRTIEEIEQSVQKQKEFLHGRMVTIECEWTDLLKKPINYDIGLQIYEGSMLNVEDLEPEEEFLRNYKRNLETIGPLEKFIEMRAKNETQVFGDLPLKVWYGFIEEYSDYLSHTPAGLKMIRCFLTKYGSPFSQSSRDLAKFEKINVCYTTPLIFEMCLMESLLEFNLIHRMREENLTNLEFGEEKINGIEIIREFFYVCISHPKKINNMLRSPYTWFVKMWGVGAEQIQILRSYGSDDRNSKDVFYERFITVKNKYCKLIKESFFYKRSKSENIDKIKEAVQYSQEIGKHCEDIVIFKKILNKVYFTPFSPSKISNVMLASLLLSIQTMTGYGRAWVKNVGTDEGALMKPSKDNLIQEVSDYTKNNFIKAYDEARKKGEEIVKPENLYTSMLRLARNTSSGFSTEIMIHKMFGPSVKKQKELIKIHSRIKALVIFTKGHTVFTPEELHKKYNTVLDYQTKGSRDVPIKSTRTIYSINLSILIPQLVLTLPLNEYFSRIGGSTHPDYPIIGGKIIVGDLEATGSRVVDAADTFRNSSDGDILTIAIDYSDYDTHLTQYNFRSGMLAGLREVVKRYENYRYEGFTLDQLIEFGYGEGRVAKTLWNGKRKVVKVSSEAYMLLDDSEREVKEFKPPIGVYPVSSSEVLDKLARKPSVNKNYILVSPTDGSDLALVSTHLSGENSTLVANSMHNMAIGTLIQDNINKKYFGKLNFLSEQYVGDDTLFYCKLHDYEPIEFNNMITEIFDTVKKCGHVASESKTMITPYSVEKTQTHAKQGIYIPQDRMMIISSERRKDIEDVQGYMRSQIHTMVTKVSRGFSHDLAVNILMLKTAFIGAWKLKRTLYDDIFRDRIFDSDREDGFTLIQIRDPLTLFIPVAWNGYGAHPAALNVVMSEDIFLDSQMITQLDEIMKELVIIGRGCTPHWNETEADSRQVMPETKMSFFSKMARPAVQIALNNKDIMTEVEKLPLGDFSPNRLSRTMMHSALLKEQTARTLLTGGYELEYQNKLNAWLKNNTCGDFYANNESGEITTNFAKLFNISYGNIIIEDPKQFPDQNLSPPFFLQKMSIGQRMSTRLRMSYIDRIDSILRKDVVMRGFITANTIINILEKIGNTHTAIDLTTLFSLMNIEFKVAEELAIYLTSEKVRFDALKLLKRGMCGDEFSMSLDIATQHMIDKYVQMPFEFTKTEGDVISLYISQLIMLRSALGLQKRKINIFADEELKQKYKLRVQRFKIHAPRLRLIKKLIDINRISVRQLENQFI</sequence>
<evidence type="ECO:0000256" key="7">
    <source>
        <dbReference type="ARBA" id="ARBA00022953"/>
    </source>
</evidence>
<name>A0A2S0NS26_9REOV</name>
<evidence type="ECO:0000256" key="6">
    <source>
        <dbReference type="ARBA" id="ARBA00022741"/>
    </source>
</evidence>
<evidence type="ECO:0000256" key="4">
    <source>
        <dbReference type="ARBA" id="ARBA00022679"/>
    </source>
</evidence>
<dbReference type="EC" id="2.7.7.48" evidence="2 8"/>
<evidence type="ECO:0000256" key="1">
    <source>
        <dbReference type="ARBA" id="ARBA00009581"/>
    </source>
</evidence>